<evidence type="ECO:0000313" key="3">
    <source>
        <dbReference type="Proteomes" id="UP001139646"/>
    </source>
</evidence>
<dbReference type="SUPFAM" id="SSF47336">
    <property type="entry name" value="ACP-like"/>
    <property type="match status" value="1"/>
</dbReference>
<accession>A0ABS9WYI5</accession>
<dbReference type="EMBL" id="JAKKSL010000001">
    <property type="protein sequence ID" value="MCI2282597.1"/>
    <property type="molecule type" value="Genomic_DNA"/>
</dbReference>
<reference evidence="2" key="1">
    <citation type="submission" date="2022-01" db="EMBL/GenBank/DDBJ databases">
        <title>Colwellia maritima, isolated from seawater.</title>
        <authorList>
            <person name="Kristyanto S."/>
            <person name="Jung J."/>
            <person name="Jeon C.O."/>
        </authorList>
    </citation>
    <scope>NUCLEOTIDE SEQUENCE</scope>
    <source>
        <strain evidence="2">MSW7</strain>
    </source>
</reference>
<organism evidence="2 3">
    <name type="scientific">Colwellia maritima</name>
    <dbReference type="NCBI Taxonomy" id="2912588"/>
    <lineage>
        <taxon>Bacteria</taxon>
        <taxon>Pseudomonadati</taxon>
        <taxon>Pseudomonadota</taxon>
        <taxon>Gammaproteobacteria</taxon>
        <taxon>Alteromonadales</taxon>
        <taxon>Colwelliaceae</taxon>
        <taxon>Colwellia</taxon>
    </lineage>
</organism>
<proteinExistence type="predicted"/>
<comment type="caution">
    <text evidence="2">The sequence shown here is derived from an EMBL/GenBank/DDBJ whole genome shotgun (WGS) entry which is preliminary data.</text>
</comment>
<sequence>MELTQPIQSKLAQLKDDLKKLIVEECEKEDDFAWQEILDDEQLFGSDSRINLDSLDGLQLSLVLKRTFGVKIEGSKESRKHLTTINSIAALIVEQSTFEQNK</sequence>
<gene>
    <name evidence="2" type="ORF">L3081_03260</name>
</gene>
<dbReference type="Proteomes" id="UP001139646">
    <property type="component" value="Unassembled WGS sequence"/>
</dbReference>
<protein>
    <submittedName>
        <fullName evidence="2">Acyl carrier protein</fullName>
    </submittedName>
</protein>
<dbReference type="PROSITE" id="PS50075">
    <property type="entry name" value="CARRIER"/>
    <property type="match status" value="1"/>
</dbReference>
<dbReference type="Gene3D" id="1.10.1200.10">
    <property type="entry name" value="ACP-like"/>
    <property type="match status" value="1"/>
</dbReference>
<dbReference type="InterPro" id="IPR036736">
    <property type="entry name" value="ACP-like_sf"/>
</dbReference>
<evidence type="ECO:0000313" key="2">
    <source>
        <dbReference type="EMBL" id="MCI2282597.1"/>
    </source>
</evidence>
<keyword evidence="3" id="KW-1185">Reference proteome</keyword>
<name>A0ABS9WYI5_9GAMM</name>
<evidence type="ECO:0000259" key="1">
    <source>
        <dbReference type="PROSITE" id="PS50075"/>
    </source>
</evidence>
<feature type="domain" description="Carrier" evidence="1">
    <location>
        <begin position="12"/>
        <end position="96"/>
    </location>
</feature>
<dbReference type="RefSeq" id="WP_242283431.1">
    <property type="nucleotide sequence ID" value="NZ_JAKKSL010000001.1"/>
</dbReference>
<dbReference type="InterPro" id="IPR009081">
    <property type="entry name" value="PP-bd_ACP"/>
</dbReference>